<dbReference type="EMBL" id="JABWUV010000065">
    <property type="protein sequence ID" value="KAF6266978.1"/>
    <property type="molecule type" value="Genomic_DNA"/>
</dbReference>
<evidence type="ECO:0000313" key="1">
    <source>
        <dbReference type="EMBL" id="KAF6266978.1"/>
    </source>
</evidence>
<proteinExistence type="predicted"/>
<evidence type="ECO:0000313" key="2">
    <source>
        <dbReference type="Proteomes" id="UP000527355"/>
    </source>
</evidence>
<dbReference type="Proteomes" id="UP000527355">
    <property type="component" value="Unassembled WGS sequence"/>
</dbReference>
<comment type="caution">
    <text evidence="1">The sequence shown here is derived from an EMBL/GenBank/DDBJ whole genome shotgun (WGS) entry which is preliminary data.</text>
</comment>
<protein>
    <submittedName>
        <fullName evidence="1">Uncharacterized protein</fullName>
    </submittedName>
</protein>
<sequence>MTTVGEEVTCFPGHRRWHPGPQGWQLLQVASAWDLWPVTCLSPGLQPAPGADAWTKGGWLLLLGVLLLLCFQRGPSVMCHAKIDITNHRSQVRSRKPWLGTLAAAASLPLNLASVVMDTVCVCFPDPPPRLLQTPADG</sequence>
<name>A0A7J7QSU9_MYOMY</name>
<organism evidence="1 2">
    <name type="scientific">Myotis myotis</name>
    <name type="common">Greater mouse-eared bat</name>
    <name type="synonym">Vespertilio myotis</name>
    <dbReference type="NCBI Taxonomy" id="51298"/>
    <lineage>
        <taxon>Eukaryota</taxon>
        <taxon>Metazoa</taxon>
        <taxon>Chordata</taxon>
        <taxon>Craniata</taxon>
        <taxon>Vertebrata</taxon>
        <taxon>Euteleostomi</taxon>
        <taxon>Mammalia</taxon>
        <taxon>Eutheria</taxon>
        <taxon>Laurasiatheria</taxon>
        <taxon>Chiroptera</taxon>
        <taxon>Yangochiroptera</taxon>
        <taxon>Vespertilionidae</taxon>
        <taxon>Myotis</taxon>
    </lineage>
</organism>
<accession>A0A7J7QSU9</accession>
<reference evidence="1 2" key="1">
    <citation type="journal article" date="2020" name="Nature">
        <title>Six reference-quality genomes reveal evolution of bat adaptations.</title>
        <authorList>
            <person name="Jebb D."/>
            <person name="Huang Z."/>
            <person name="Pippel M."/>
            <person name="Hughes G.M."/>
            <person name="Lavrichenko K."/>
            <person name="Devanna P."/>
            <person name="Winkler S."/>
            <person name="Jermiin L.S."/>
            <person name="Skirmuntt E.C."/>
            <person name="Katzourakis A."/>
            <person name="Burkitt-Gray L."/>
            <person name="Ray D.A."/>
            <person name="Sullivan K.A.M."/>
            <person name="Roscito J.G."/>
            <person name="Kirilenko B.M."/>
            <person name="Davalos L.M."/>
            <person name="Corthals A.P."/>
            <person name="Power M.L."/>
            <person name="Jones G."/>
            <person name="Ransome R.D."/>
            <person name="Dechmann D.K.N."/>
            <person name="Locatelli A.G."/>
            <person name="Puechmaille S.J."/>
            <person name="Fedrigo O."/>
            <person name="Jarvis E.D."/>
            <person name="Hiller M."/>
            <person name="Vernes S.C."/>
            <person name="Myers E.W."/>
            <person name="Teeling E.C."/>
        </authorList>
    </citation>
    <scope>NUCLEOTIDE SEQUENCE [LARGE SCALE GENOMIC DNA]</scope>
    <source>
        <strain evidence="1">MMyoMyo1</strain>
        <tissue evidence="1">Flight muscle</tissue>
    </source>
</reference>
<gene>
    <name evidence="1" type="ORF">mMyoMyo1_011847</name>
</gene>
<keyword evidence="2" id="KW-1185">Reference proteome</keyword>
<dbReference type="AlphaFoldDB" id="A0A7J7QSU9"/>